<dbReference type="InterPro" id="IPR018097">
    <property type="entry name" value="EGF_Ca-bd_CS"/>
</dbReference>
<evidence type="ECO:0000313" key="5">
    <source>
        <dbReference type="EMBL" id="KAH0620503.1"/>
    </source>
</evidence>
<dbReference type="PROSITE" id="PS01187">
    <property type="entry name" value="EGF_CA"/>
    <property type="match status" value="1"/>
</dbReference>
<evidence type="ECO:0008006" key="7">
    <source>
        <dbReference type="Google" id="ProtNLM"/>
    </source>
</evidence>
<evidence type="ECO:0000256" key="2">
    <source>
        <dbReference type="ARBA" id="ARBA00023157"/>
    </source>
</evidence>
<keyword evidence="1" id="KW-0245">EGF-like domain</keyword>
<protein>
    <recommendedName>
        <fullName evidence="7">EGF-like domain-containing protein</fullName>
    </recommendedName>
</protein>
<evidence type="ECO:0000256" key="1">
    <source>
        <dbReference type="ARBA" id="ARBA00022536"/>
    </source>
</evidence>
<proteinExistence type="predicted"/>
<dbReference type="InterPro" id="IPR000152">
    <property type="entry name" value="EGF-type_Asp/Asn_hydroxyl_site"/>
</dbReference>
<dbReference type="Gene3D" id="2.10.25.10">
    <property type="entry name" value="Laminin"/>
    <property type="match status" value="1"/>
</dbReference>
<dbReference type="EMBL" id="JAIPUX010003289">
    <property type="protein sequence ID" value="KAH0620503.1"/>
    <property type="molecule type" value="Genomic_DNA"/>
</dbReference>
<keyword evidence="6" id="KW-1185">Reference proteome</keyword>
<dbReference type="Proteomes" id="UP000826234">
    <property type="component" value="Unassembled WGS sequence"/>
</dbReference>
<dbReference type="PROSITE" id="PS00010">
    <property type="entry name" value="ASX_HYDROXYL"/>
    <property type="match status" value="1"/>
</dbReference>
<comment type="caution">
    <text evidence="5">The sequence shown here is derived from an EMBL/GenBank/DDBJ whole genome shotgun (WGS) entry which is preliminary data.</text>
</comment>
<dbReference type="SMART" id="SM00179">
    <property type="entry name" value="EGF_CA"/>
    <property type="match status" value="1"/>
</dbReference>
<dbReference type="SMART" id="SM00181">
    <property type="entry name" value="EGF"/>
    <property type="match status" value="1"/>
</dbReference>
<evidence type="ECO:0000259" key="4">
    <source>
        <dbReference type="SMART" id="SM00181"/>
    </source>
</evidence>
<gene>
    <name evidence="5" type="ORF">JD844_021027</name>
</gene>
<feature type="domain" description="EGF-like" evidence="4">
    <location>
        <begin position="39"/>
        <end position="76"/>
    </location>
</feature>
<name>A0ABQ7ST38_PHRPL</name>
<dbReference type="InterPro" id="IPR000742">
    <property type="entry name" value="EGF"/>
</dbReference>
<dbReference type="InterPro" id="IPR001881">
    <property type="entry name" value="EGF-like_Ca-bd_dom"/>
</dbReference>
<accession>A0ABQ7ST38</accession>
<dbReference type="CDD" id="cd00054">
    <property type="entry name" value="EGF_CA"/>
    <property type="match status" value="1"/>
</dbReference>
<evidence type="ECO:0000313" key="6">
    <source>
        <dbReference type="Proteomes" id="UP000826234"/>
    </source>
</evidence>
<sequence length="82" mass="9540">MEEEKEKEEEEEEEMRRWGKEEDKLADVVLFVHLTDINECQIRGICKDAECVNTRGSFLCTCKSGTMLDPSRSHCVCIHHHS</sequence>
<feature type="domain" description="EGF-like calcium-binding" evidence="3">
    <location>
        <begin position="36"/>
        <end position="76"/>
    </location>
</feature>
<organism evidence="5 6">
    <name type="scientific">Phrynosoma platyrhinos</name>
    <name type="common">Desert horned lizard</name>
    <dbReference type="NCBI Taxonomy" id="52577"/>
    <lineage>
        <taxon>Eukaryota</taxon>
        <taxon>Metazoa</taxon>
        <taxon>Chordata</taxon>
        <taxon>Craniata</taxon>
        <taxon>Vertebrata</taxon>
        <taxon>Euteleostomi</taxon>
        <taxon>Lepidosauria</taxon>
        <taxon>Squamata</taxon>
        <taxon>Bifurcata</taxon>
        <taxon>Unidentata</taxon>
        <taxon>Episquamata</taxon>
        <taxon>Toxicofera</taxon>
        <taxon>Iguania</taxon>
        <taxon>Phrynosomatidae</taxon>
        <taxon>Phrynosomatinae</taxon>
        <taxon>Phrynosoma</taxon>
    </lineage>
</organism>
<keyword evidence="2" id="KW-1015">Disulfide bond</keyword>
<evidence type="ECO:0000259" key="3">
    <source>
        <dbReference type="SMART" id="SM00179"/>
    </source>
</evidence>
<dbReference type="SUPFAM" id="SSF57196">
    <property type="entry name" value="EGF/Laminin"/>
    <property type="match status" value="1"/>
</dbReference>
<reference evidence="5 6" key="1">
    <citation type="journal article" date="2022" name="Gigascience">
        <title>A chromosome-level genome assembly and annotation of the desert horned lizard, Phrynosoma platyrhinos, provides insight into chromosomal rearrangements among reptiles.</title>
        <authorList>
            <person name="Koochekian N."/>
            <person name="Ascanio A."/>
            <person name="Farleigh K."/>
            <person name="Card D.C."/>
            <person name="Schield D.R."/>
            <person name="Castoe T.A."/>
            <person name="Jezkova T."/>
        </authorList>
    </citation>
    <scope>NUCLEOTIDE SEQUENCE [LARGE SCALE GENOMIC DNA]</scope>
    <source>
        <strain evidence="5">NK-2021</strain>
    </source>
</reference>
<dbReference type="InterPro" id="IPR049883">
    <property type="entry name" value="NOTCH1_EGF-like"/>
</dbReference>
<dbReference type="Pfam" id="PF07645">
    <property type="entry name" value="EGF_CA"/>
    <property type="match status" value="1"/>
</dbReference>